<keyword evidence="4" id="KW-1185">Reference proteome</keyword>
<organism evidence="3 4">
    <name type="scientific">Qipengyuania nanhaisediminis</name>
    <dbReference type="NCBI Taxonomy" id="604088"/>
    <lineage>
        <taxon>Bacteria</taxon>
        <taxon>Pseudomonadati</taxon>
        <taxon>Pseudomonadota</taxon>
        <taxon>Alphaproteobacteria</taxon>
        <taxon>Sphingomonadales</taxon>
        <taxon>Erythrobacteraceae</taxon>
        <taxon>Qipengyuania</taxon>
    </lineage>
</organism>
<evidence type="ECO:0000313" key="4">
    <source>
        <dbReference type="Proteomes" id="UP000199331"/>
    </source>
</evidence>
<dbReference type="PANTHER" id="PTHR39327:SF1">
    <property type="entry name" value="BLR5470 PROTEIN"/>
    <property type="match status" value="1"/>
</dbReference>
<feature type="signal peptide" evidence="2">
    <location>
        <begin position="1"/>
        <end position="34"/>
    </location>
</feature>
<evidence type="ECO:0000313" key="3">
    <source>
        <dbReference type="EMBL" id="SFO93174.1"/>
    </source>
</evidence>
<evidence type="ECO:0000256" key="1">
    <source>
        <dbReference type="SAM" id="MobiDB-lite"/>
    </source>
</evidence>
<dbReference type="Pfam" id="PF06035">
    <property type="entry name" value="Peptidase_C93"/>
    <property type="match status" value="1"/>
</dbReference>
<feature type="compositionally biased region" description="Low complexity" evidence="1">
    <location>
        <begin position="110"/>
        <end position="120"/>
    </location>
</feature>
<feature type="region of interest" description="Disordered" evidence="1">
    <location>
        <begin position="89"/>
        <end position="120"/>
    </location>
</feature>
<feature type="chain" id="PRO_5011544372" evidence="2">
    <location>
        <begin position="35"/>
        <end position="331"/>
    </location>
</feature>
<sequence length="331" mass="34188">MVNAPTLPRRSRSGITLALAGAGLAAVLAIPAQAASPQVLLAAAPGVAGAADCDAVQPGAAARSGATLSRQSKTAAILGQASALDAIRAQQEGQEDHPLFAGSSAKPLEPAAGPAPARQAGCGVSSPFAARAVFDPVQPLSFIPRRTAQPPMAAAPVVGGGADRILGSKLVPVGSTSFDSAFARVSRTRTNLGPTLAAIGAPRVDQNALVASVNRWVNRSITHAEDRDLFGRADYWADAGTTLRLGKGDCEDFALLKMELLAAAGISRDDMILTLARDLIRRRDHAVLLVKTDAGYLMLDNVGDAPLDARADHGYRPVMSLGAKQSWLHGY</sequence>
<reference evidence="4" key="1">
    <citation type="submission" date="2016-10" db="EMBL/GenBank/DDBJ databases">
        <authorList>
            <person name="Varghese N."/>
            <person name="Submissions S."/>
        </authorList>
    </citation>
    <scope>NUCLEOTIDE SEQUENCE [LARGE SCALE GENOMIC DNA]</scope>
    <source>
        <strain evidence="4">CGMCC 1.7715</strain>
    </source>
</reference>
<dbReference type="InterPro" id="IPR038765">
    <property type="entry name" value="Papain-like_cys_pep_sf"/>
</dbReference>
<protein>
    <submittedName>
        <fullName evidence="3">Predicted transglutaminase-like cysteine proteinase</fullName>
    </submittedName>
</protein>
<dbReference type="RefSeq" id="WP_090477472.1">
    <property type="nucleotide sequence ID" value="NZ_FOWZ01000001.1"/>
</dbReference>
<dbReference type="Proteomes" id="UP000199331">
    <property type="component" value="Unassembled WGS sequence"/>
</dbReference>
<accession>A0A1I5L730</accession>
<dbReference type="InterPro" id="IPR010319">
    <property type="entry name" value="Transglutaminase-like_Cys_pept"/>
</dbReference>
<gene>
    <name evidence="3" type="ORF">SAMN04488060_0797</name>
</gene>
<dbReference type="OrthoDB" id="5401788at2"/>
<proteinExistence type="predicted"/>
<name>A0A1I5L730_9SPHN</name>
<dbReference type="SUPFAM" id="SSF54001">
    <property type="entry name" value="Cysteine proteinases"/>
    <property type="match status" value="1"/>
</dbReference>
<keyword evidence="2" id="KW-0732">Signal</keyword>
<dbReference type="PANTHER" id="PTHR39327">
    <property type="match status" value="1"/>
</dbReference>
<dbReference type="AlphaFoldDB" id="A0A1I5L730"/>
<dbReference type="EMBL" id="FOWZ01000001">
    <property type="protein sequence ID" value="SFO93174.1"/>
    <property type="molecule type" value="Genomic_DNA"/>
</dbReference>
<dbReference type="Gene3D" id="3.10.620.30">
    <property type="match status" value="1"/>
</dbReference>
<dbReference type="STRING" id="604088.SAMN04488060_0797"/>
<evidence type="ECO:0000256" key="2">
    <source>
        <dbReference type="SAM" id="SignalP"/>
    </source>
</evidence>